<name>A0A4R6X1U5_9GAMM</name>
<dbReference type="PANTHER" id="PTHR32552">
    <property type="entry name" value="FERRICHROME IRON RECEPTOR-RELATED"/>
    <property type="match status" value="1"/>
</dbReference>
<dbReference type="GO" id="GO:0009279">
    <property type="term" value="C:cell outer membrane"/>
    <property type="evidence" value="ECO:0007669"/>
    <property type="project" value="UniProtKB-SubCell"/>
</dbReference>
<evidence type="ECO:0000256" key="8">
    <source>
        <dbReference type="ARBA" id="ARBA00023170"/>
    </source>
</evidence>
<dbReference type="Pfam" id="PF07715">
    <property type="entry name" value="Plug"/>
    <property type="match status" value="1"/>
</dbReference>
<dbReference type="RefSeq" id="WP_211342223.1">
    <property type="nucleotide sequence ID" value="NZ_SNZA01000006.1"/>
</dbReference>
<evidence type="ECO:0000259" key="14">
    <source>
        <dbReference type="Pfam" id="PF07715"/>
    </source>
</evidence>
<dbReference type="NCBIfam" id="TIGR01783">
    <property type="entry name" value="TonB-siderophor"/>
    <property type="match status" value="1"/>
</dbReference>
<keyword evidence="12" id="KW-0732">Signal</keyword>
<keyword evidence="8 15" id="KW-0675">Receptor</keyword>
<feature type="domain" description="TonB-dependent receptor plug" evidence="14">
    <location>
        <begin position="67"/>
        <end position="166"/>
    </location>
</feature>
<proteinExistence type="inferred from homology"/>
<gene>
    <name evidence="15" type="ORF">C8D85_3320</name>
</gene>
<dbReference type="InterPro" id="IPR036942">
    <property type="entry name" value="Beta-barrel_TonB_sf"/>
</dbReference>
<keyword evidence="3 10" id="KW-0813">Transport</keyword>
<dbReference type="Proteomes" id="UP000295729">
    <property type="component" value="Unassembled WGS sequence"/>
</dbReference>
<comment type="similarity">
    <text evidence="2 10 11">Belongs to the TonB-dependent receptor family.</text>
</comment>
<comment type="subcellular location">
    <subcellularLocation>
        <location evidence="1 10">Cell outer membrane</location>
        <topology evidence="1 10">Multi-pass membrane protein</topology>
    </subcellularLocation>
</comment>
<evidence type="ECO:0000256" key="9">
    <source>
        <dbReference type="ARBA" id="ARBA00023237"/>
    </source>
</evidence>
<dbReference type="EMBL" id="SNZA01000006">
    <property type="protein sequence ID" value="TDR06388.1"/>
    <property type="molecule type" value="Genomic_DNA"/>
</dbReference>
<organism evidence="15 16">
    <name type="scientific">Marinomonas communis</name>
    <dbReference type="NCBI Taxonomy" id="28254"/>
    <lineage>
        <taxon>Bacteria</taxon>
        <taxon>Pseudomonadati</taxon>
        <taxon>Pseudomonadota</taxon>
        <taxon>Gammaproteobacteria</taxon>
        <taxon>Oceanospirillales</taxon>
        <taxon>Oceanospirillaceae</taxon>
        <taxon>Marinomonas</taxon>
    </lineage>
</organism>
<evidence type="ECO:0000256" key="4">
    <source>
        <dbReference type="ARBA" id="ARBA00022452"/>
    </source>
</evidence>
<protein>
    <submittedName>
        <fullName evidence="15">Outer membrane receptor for ferric coprogen and ferric-rhodotorulic acid</fullName>
    </submittedName>
</protein>
<evidence type="ECO:0000256" key="5">
    <source>
        <dbReference type="ARBA" id="ARBA00022692"/>
    </source>
</evidence>
<keyword evidence="16" id="KW-1185">Reference proteome</keyword>
<feature type="chain" id="PRO_5020274783" evidence="12">
    <location>
        <begin position="22"/>
        <end position="706"/>
    </location>
</feature>
<evidence type="ECO:0000313" key="16">
    <source>
        <dbReference type="Proteomes" id="UP000295729"/>
    </source>
</evidence>
<dbReference type="AlphaFoldDB" id="A0A4R6X1U5"/>
<keyword evidence="7 10" id="KW-0472">Membrane</keyword>
<evidence type="ECO:0000313" key="15">
    <source>
        <dbReference type="EMBL" id="TDR06388.1"/>
    </source>
</evidence>
<reference evidence="15 16" key="1">
    <citation type="submission" date="2019-03" db="EMBL/GenBank/DDBJ databases">
        <title>Genomic Encyclopedia of Type Strains, Phase IV (KMG-IV): sequencing the most valuable type-strain genomes for metagenomic binning, comparative biology and taxonomic classification.</title>
        <authorList>
            <person name="Goeker M."/>
        </authorList>
    </citation>
    <scope>NUCLEOTIDE SEQUENCE [LARGE SCALE GENOMIC DNA]</scope>
    <source>
        <strain evidence="15 16">DSM 5604</strain>
    </source>
</reference>
<evidence type="ECO:0000256" key="12">
    <source>
        <dbReference type="SAM" id="SignalP"/>
    </source>
</evidence>
<dbReference type="InterPro" id="IPR039426">
    <property type="entry name" value="TonB-dep_rcpt-like"/>
</dbReference>
<evidence type="ECO:0000256" key="2">
    <source>
        <dbReference type="ARBA" id="ARBA00009810"/>
    </source>
</evidence>
<dbReference type="Gene3D" id="2.40.170.20">
    <property type="entry name" value="TonB-dependent receptor, beta-barrel domain"/>
    <property type="match status" value="1"/>
</dbReference>
<evidence type="ECO:0000256" key="7">
    <source>
        <dbReference type="ARBA" id="ARBA00023136"/>
    </source>
</evidence>
<dbReference type="GO" id="GO:0015344">
    <property type="term" value="F:siderophore uptake transmembrane transporter activity"/>
    <property type="evidence" value="ECO:0007669"/>
    <property type="project" value="TreeGrafter"/>
</dbReference>
<keyword evidence="9 10" id="KW-0998">Cell outer membrane</keyword>
<accession>A0A4R6X1U5</accession>
<dbReference type="InterPro" id="IPR010105">
    <property type="entry name" value="TonB_sidphr_rcpt"/>
</dbReference>
<evidence type="ECO:0000256" key="6">
    <source>
        <dbReference type="ARBA" id="ARBA00023077"/>
    </source>
</evidence>
<dbReference type="SUPFAM" id="SSF56935">
    <property type="entry name" value="Porins"/>
    <property type="match status" value="1"/>
</dbReference>
<feature type="signal peptide" evidence="12">
    <location>
        <begin position="1"/>
        <end position="21"/>
    </location>
</feature>
<dbReference type="Gene3D" id="2.170.130.10">
    <property type="entry name" value="TonB-dependent receptor, plug domain"/>
    <property type="match status" value="1"/>
</dbReference>
<keyword evidence="6 11" id="KW-0798">TonB box</keyword>
<feature type="domain" description="TonB-dependent receptor-like beta-barrel" evidence="13">
    <location>
        <begin position="258"/>
        <end position="674"/>
    </location>
</feature>
<sequence>MKAIAVIGATLLVPFSMTAIAESVASTNRLSTLTVEGNALYGMESSESTEGYSVDSATIGTKAPAALRDIPQSITVLTNDYLEDRDLTHLDDVAKVTPGLRTLSNDSGRSSIYSRGYEYDEYNVDGLPAPMASINGTLPSLSAFDRVEVMRGPSGLFNSTSELGGIINLVRKRATYDTQGSISAGLGSWDRHQLSADVSGALNEDETVRGRVVISEENMPNEIDGNENKDQSIYATVDTDLSESTELSVAVLHQKKDISPANGYPTYSDGTLANWDRSTFLGADWNDFNNEMTDVFVDLTHEFDNGGYGRIAARASDRSTDFYYAFTGSALATDGTTSLNSTQRDLEQQTLAIDASYSQPFATFGNMSEFVVGMDYKDYDTDYRSGATRNLVSSINVNSFDSSSVAYTAPTYSSRVQSSEKETGTYAKVTFRPIESLALIGGGRFSWYDLSNDTTTLSTGAVTSSSYDDNGRFTPYGGLVYDLDAHHSFYASYSEVYKPQTDIGEDGKMIDPRVGDQVEVGIKGSYNDGRLNSRFTLFQLTDDNRAASVTGEDYSEATGKTRVTGAELELSGHYEQWEMIAGYTYMDTENLEGDANTLFMLMPKHTINVWGTYTLEGDNLLQGTELGLGMTGMTEFSLARGSTTITAPSYATVDASISKDITENLNVSLNVNNLFDRKYYSRVGSTTTFNFYGPSRNAMLKATYRF</sequence>
<dbReference type="Pfam" id="PF00593">
    <property type="entry name" value="TonB_dep_Rec_b-barrel"/>
    <property type="match status" value="1"/>
</dbReference>
<keyword evidence="4 10" id="KW-1134">Transmembrane beta strand</keyword>
<evidence type="ECO:0000256" key="11">
    <source>
        <dbReference type="RuleBase" id="RU003357"/>
    </source>
</evidence>
<dbReference type="PROSITE" id="PS52016">
    <property type="entry name" value="TONB_DEPENDENT_REC_3"/>
    <property type="match status" value="1"/>
</dbReference>
<comment type="caution">
    <text evidence="15">The sequence shown here is derived from an EMBL/GenBank/DDBJ whole genome shotgun (WGS) entry which is preliminary data.</text>
</comment>
<dbReference type="PANTHER" id="PTHR32552:SF74">
    <property type="entry name" value="HYDROXAMATE SIDEROPHORE RECEPTOR FHUE"/>
    <property type="match status" value="1"/>
</dbReference>
<dbReference type="CDD" id="cd01347">
    <property type="entry name" value="ligand_gated_channel"/>
    <property type="match status" value="1"/>
</dbReference>
<dbReference type="GO" id="GO:0015891">
    <property type="term" value="P:siderophore transport"/>
    <property type="evidence" value="ECO:0007669"/>
    <property type="project" value="InterPro"/>
</dbReference>
<evidence type="ECO:0000259" key="13">
    <source>
        <dbReference type="Pfam" id="PF00593"/>
    </source>
</evidence>
<dbReference type="InterPro" id="IPR000531">
    <property type="entry name" value="Beta-barrel_TonB"/>
</dbReference>
<evidence type="ECO:0000256" key="1">
    <source>
        <dbReference type="ARBA" id="ARBA00004571"/>
    </source>
</evidence>
<dbReference type="GO" id="GO:0038023">
    <property type="term" value="F:signaling receptor activity"/>
    <property type="evidence" value="ECO:0007669"/>
    <property type="project" value="InterPro"/>
</dbReference>
<evidence type="ECO:0000256" key="10">
    <source>
        <dbReference type="PROSITE-ProRule" id="PRU01360"/>
    </source>
</evidence>
<keyword evidence="5 10" id="KW-0812">Transmembrane</keyword>
<evidence type="ECO:0000256" key="3">
    <source>
        <dbReference type="ARBA" id="ARBA00022448"/>
    </source>
</evidence>
<dbReference type="InterPro" id="IPR037066">
    <property type="entry name" value="Plug_dom_sf"/>
</dbReference>
<dbReference type="InterPro" id="IPR012910">
    <property type="entry name" value="Plug_dom"/>
</dbReference>